<dbReference type="Gene3D" id="2.40.10.10">
    <property type="entry name" value="Trypsin-like serine proteases"/>
    <property type="match status" value="1"/>
</dbReference>
<organism evidence="2">
    <name type="scientific">Medioppia subpectinata</name>
    <dbReference type="NCBI Taxonomy" id="1979941"/>
    <lineage>
        <taxon>Eukaryota</taxon>
        <taxon>Metazoa</taxon>
        <taxon>Ecdysozoa</taxon>
        <taxon>Arthropoda</taxon>
        <taxon>Chelicerata</taxon>
        <taxon>Arachnida</taxon>
        <taxon>Acari</taxon>
        <taxon>Acariformes</taxon>
        <taxon>Sarcoptiformes</taxon>
        <taxon>Oribatida</taxon>
        <taxon>Brachypylina</taxon>
        <taxon>Oppioidea</taxon>
        <taxon>Oppiidae</taxon>
        <taxon>Medioppia</taxon>
    </lineage>
</organism>
<dbReference type="EMBL" id="CAJPIZ010008811">
    <property type="protein sequence ID" value="CAG2111394.1"/>
    <property type="molecule type" value="Genomic_DNA"/>
</dbReference>
<dbReference type="SMART" id="SM00020">
    <property type="entry name" value="Tryp_SPc"/>
    <property type="match status" value="1"/>
</dbReference>
<dbReference type="InterPro" id="IPR051333">
    <property type="entry name" value="CLIP_Serine_Protease"/>
</dbReference>
<dbReference type="SUPFAM" id="SSF50494">
    <property type="entry name" value="Trypsin-like serine proteases"/>
    <property type="match status" value="1"/>
</dbReference>
<feature type="domain" description="Peptidase S1" evidence="1">
    <location>
        <begin position="1"/>
        <end position="248"/>
    </location>
</feature>
<dbReference type="InterPro" id="IPR043504">
    <property type="entry name" value="Peptidase_S1_PA_chymotrypsin"/>
</dbReference>
<dbReference type="PANTHER" id="PTHR24260:SF136">
    <property type="entry name" value="GH08193P-RELATED"/>
    <property type="match status" value="1"/>
</dbReference>
<dbReference type="InterPro" id="IPR001254">
    <property type="entry name" value="Trypsin_dom"/>
</dbReference>
<sequence>MDPYITTRACAGAVINQWWIITAGHCVNCNASKYTCPFTFNIRVGVVDSDSTRGHNCGAARVYPHPEYKPAEWEVKPDIALIRVNTSIPFTDRLAITNVCLPARGLVNTGSEYAVTTGWGVTGEGRLSPRIRQMGWVRIVATDPNLWPTNHTELIFGHITPLTSGTAICAVQIEDCFLKISRQLVTGDSGGPLVQYVSGRAVLIGVTAGPFYFNRSLYNNDCAVNYPHSVMGWTRVSIYIDWIIGVINNETHSGR</sequence>
<dbReference type="PANTHER" id="PTHR24260">
    <property type="match status" value="1"/>
</dbReference>
<dbReference type="PROSITE" id="PS00134">
    <property type="entry name" value="TRYPSIN_HIS"/>
    <property type="match status" value="1"/>
</dbReference>
<dbReference type="Proteomes" id="UP000759131">
    <property type="component" value="Unassembled WGS sequence"/>
</dbReference>
<evidence type="ECO:0000259" key="1">
    <source>
        <dbReference type="PROSITE" id="PS50240"/>
    </source>
</evidence>
<protein>
    <recommendedName>
        <fullName evidence="1">Peptidase S1 domain-containing protein</fullName>
    </recommendedName>
</protein>
<evidence type="ECO:0000313" key="2">
    <source>
        <dbReference type="EMBL" id="CAD7630964.1"/>
    </source>
</evidence>
<name>A0A7R9KXE7_9ACAR</name>
<dbReference type="GO" id="GO:0006508">
    <property type="term" value="P:proteolysis"/>
    <property type="evidence" value="ECO:0007669"/>
    <property type="project" value="InterPro"/>
</dbReference>
<dbReference type="OrthoDB" id="546450at2759"/>
<proteinExistence type="predicted"/>
<accession>A0A7R9KXE7</accession>
<dbReference type="InterPro" id="IPR001314">
    <property type="entry name" value="Peptidase_S1A"/>
</dbReference>
<reference evidence="2" key="1">
    <citation type="submission" date="2020-11" db="EMBL/GenBank/DDBJ databases">
        <authorList>
            <person name="Tran Van P."/>
        </authorList>
    </citation>
    <scope>NUCLEOTIDE SEQUENCE</scope>
</reference>
<dbReference type="EMBL" id="OC863386">
    <property type="protein sequence ID" value="CAD7630964.1"/>
    <property type="molecule type" value="Genomic_DNA"/>
</dbReference>
<dbReference type="InterPro" id="IPR009003">
    <property type="entry name" value="Peptidase_S1_PA"/>
</dbReference>
<dbReference type="AlphaFoldDB" id="A0A7R9KXE7"/>
<dbReference type="InterPro" id="IPR018114">
    <property type="entry name" value="TRYPSIN_HIS"/>
</dbReference>
<evidence type="ECO:0000313" key="3">
    <source>
        <dbReference type="Proteomes" id="UP000759131"/>
    </source>
</evidence>
<keyword evidence="3" id="KW-1185">Reference proteome</keyword>
<dbReference type="PROSITE" id="PS50240">
    <property type="entry name" value="TRYPSIN_DOM"/>
    <property type="match status" value="1"/>
</dbReference>
<dbReference type="PRINTS" id="PR00722">
    <property type="entry name" value="CHYMOTRYPSIN"/>
</dbReference>
<gene>
    <name evidence="2" type="ORF">OSB1V03_LOCUS11375</name>
</gene>
<dbReference type="Pfam" id="PF00089">
    <property type="entry name" value="Trypsin"/>
    <property type="match status" value="1"/>
</dbReference>
<dbReference type="GO" id="GO:0004252">
    <property type="term" value="F:serine-type endopeptidase activity"/>
    <property type="evidence" value="ECO:0007669"/>
    <property type="project" value="InterPro"/>
</dbReference>